<comment type="caution">
    <text evidence="1">The sequence shown here is derived from an EMBL/GenBank/DDBJ whole genome shotgun (WGS) entry which is preliminary data.</text>
</comment>
<accession>A0A4S4FZ33</accession>
<reference evidence="1 2" key="1">
    <citation type="submission" date="2019-04" db="EMBL/GenBank/DDBJ databases">
        <authorList>
            <person name="Jiang L."/>
        </authorList>
    </citation>
    <scope>NUCLEOTIDE SEQUENCE [LARGE SCALE GENOMIC DNA]</scope>
    <source>
        <strain evidence="1 2">YIM 131861</strain>
    </source>
</reference>
<gene>
    <name evidence="1" type="ORF">E6C70_00075</name>
</gene>
<dbReference type="InterPro" id="IPR011335">
    <property type="entry name" value="Restrct_endonuc-II-like"/>
</dbReference>
<dbReference type="AlphaFoldDB" id="A0A4S4FZ33"/>
<evidence type="ECO:0000313" key="2">
    <source>
        <dbReference type="Proteomes" id="UP000307380"/>
    </source>
</evidence>
<dbReference type="EMBL" id="SSSN01000001">
    <property type="protein sequence ID" value="THG36370.1"/>
    <property type="molecule type" value="Genomic_DNA"/>
</dbReference>
<name>A0A4S4FZ33_9MICO</name>
<dbReference type="OrthoDB" id="3173471at2"/>
<dbReference type="SUPFAM" id="SSF52980">
    <property type="entry name" value="Restriction endonuclease-like"/>
    <property type="match status" value="1"/>
</dbReference>
<evidence type="ECO:0000313" key="1">
    <source>
        <dbReference type="EMBL" id="THG36370.1"/>
    </source>
</evidence>
<organism evidence="1 2">
    <name type="scientific">Orlajensenia flava</name>
    <dbReference type="NCBI Taxonomy" id="2565934"/>
    <lineage>
        <taxon>Bacteria</taxon>
        <taxon>Bacillati</taxon>
        <taxon>Actinomycetota</taxon>
        <taxon>Actinomycetes</taxon>
        <taxon>Micrococcales</taxon>
        <taxon>Microbacteriaceae</taxon>
        <taxon>Orlajensenia</taxon>
    </lineage>
</organism>
<keyword evidence="2" id="KW-1185">Reference proteome</keyword>
<evidence type="ECO:0008006" key="3">
    <source>
        <dbReference type="Google" id="ProtNLM"/>
    </source>
</evidence>
<dbReference type="Gene3D" id="3.40.960.10">
    <property type="entry name" value="VSR Endonuclease"/>
    <property type="match status" value="1"/>
</dbReference>
<protein>
    <recommendedName>
        <fullName evidence="3">DUF559 domain-containing protein</fullName>
    </recommendedName>
</protein>
<proteinExistence type="predicted"/>
<dbReference type="Proteomes" id="UP000307380">
    <property type="component" value="Unassembled WGS sequence"/>
</dbReference>
<sequence>MRLDLVEAGLPEPHVNVAIRAADGRFLALGDLVYPEYRVVTEYDGDHHRTADDQYFHDIDRHDDVMEAGWRSIRVNKSHRGDRRRLIVQKVRRALVERGWTP</sequence>